<dbReference type="RefSeq" id="WP_133539822.1">
    <property type="nucleotide sequence ID" value="NZ_SNXI01000008.1"/>
</dbReference>
<dbReference type="Gene3D" id="3.20.20.450">
    <property type="entry name" value="EAL domain"/>
    <property type="match status" value="1"/>
</dbReference>
<evidence type="ECO:0000313" key="2">
    <source>
        <dbReference type="EMBL" id="TDP32763.1"/>
    </source>
</evidence>
<dbReference type="CDD" id="cd01948">
    <property type="entry name" value="EAL"/>
    <property type="match status" value="1"/>
</dbReference>
<dbReference type="PROSITE" id="PS50883">
    <property type="entry name" value="EAL"/>
    <property type="match status" value="1"/>
</dbReference>
<dbReference type="SMART" id="SM00052">
    <property type="entry name" value="EAL"/>
    <property type="match status" value="1"/>
</dbReference>
<dbReference type="PANTHER" id="PTHR33121">
    <property type="entry name" value="CYCLIC DI-GMP PHOSPHODIESTERASE PDEF"/>
    <property type="match status" value="1"/>
</dbReference>
<evidence type="ECO:0000259" key="1">
    <source>
        <dbReference type="PROSITE" id="PS50883"/>
    </source>
</evidence>
<keyword evidence="3" id="KW-1185">Reference proteome</keyword>
<dbReference type="PANTHER" id="PTHR33121:SF70">
    <property type="entry name" value="SIGNALING PROTEIN YKOW"/>
    <property type="match status" value="1"/>
</dbReference>
<dbReference type="AlphaFoldDB" id="A0A4R6P6J1"/>
<dbReference type="InterPro" id="IPR035919">
    <property type="entry name" value="EAL_sf"/>
</dbReference>
<dbReference type="Pfam" id="PF00563">
    <property type="entry name" value="EAL"/>
    <property type="match status" value="1"/>
</dbReference>
<dbReference type="InterPro" id="IPR001633">
    <property type="entry name" value="EAL_dom"/>
</dbReference>
<sequence>MSVRIHPKHAGVLIDDVSDVVAKMQGLNRQGVEFSIDDFGTGYSSLSYISQLPVHELKIDQSFVQSIGDRRAGDGVIETVISIANHMSMRVVAEGVETKKQAEFLFKTDANVVMQGFYYARPVAVTQWRASLK</sequence>
<proteinExistence type="predicted"/>
<feature type="domain" description="EAL" evidence="1">
    <location>
        <begin position="1"/>
        <end position="133"/>
    </location>
</feature>
<reference evidence="2 3" key="1">
    <citation type="submission" date="2019-03" db="EMBL/GenBank/DDBJ databases">
        <title>Freshwater and sediment microbial communities from various areas in North America, analyzing microbe dynamics in response to fracking.</title>
        <authorList>
            <person name="Lamendella R."/>
        </authorList>
    </citation>
    <scope>NUCLEOTIDE SEQUENCE [LARGE SCALE GENOMIC DNA]</scope>
    <source>
        <strain evidence="2 3">18_TX</strain>
    </source>
</reference>
<accession>A0A4R6P6J1</accession>
<dbReference type="InterPro" id="IPR050706">
    <property type="entry name" value="Cyclic-di-GMP_PDE-like"/>
</dbReference>
<protein>
    <submittedName>
        <fullName evidence="2">EAL domain-containing protein</fullName>
    </submittedName>
</protein>
<gene>
    <name evidence="2" type="ORF">DEU29_108108</name>
</gene>
<organism evidence="2 3">
    <name type="scientific">Idiomarina aquatica</name>
    <dbReference type="NCBI Taxonomy" id="1327752"/>
    <lineage>
        <taxon>Bacteria</taxon>
        <taxon>Pseudomonadati</taxon>
        <taxon>Pseudomonadota</taxon>
        <taxon>Gammaproteobacteria</taxon>
        <taxon>Alteromonadales</taxon>
        <taxon>Idiomarinaceae</taxon>
        <taxon>Idiomarina</taxon>
    </lineage>
</organism>
<dbReference type="EMBL" id="SNXI01000008">
    <property type="protein sequence ID" value="TDP32763.1"/>
    <property type="molecule type" value="Genomic_DNA"/>
</dbReference>
<evidence type="ECO:0000313" key="3">
    <source>
        <dbReference type="Proteomes" id="UP000295531"/>
    </source>
</evidence>
<dbReference type="OrthoDB" id="9812358at2"/>
<dbReference type="Proteomes" id="UP000295531">
    <property type="component" value="Unassembled WGS sequence"/>
</dbReference>
<dbReference type="SUPFAM" id="SSF141868">
    <property type="entry name" value="EAL domain-like"/>
    <property type="match status" value="1"/>
</dbReference>
<name>A0A4R6P6J1_9GAMM</name>
<comment type="caution">
    <text evidence="2">The sequence shown here is derived from an EMBL/GenBank/DDBJ whole genome shotgun (WGS) entry which is preliminary data.</text>
</comment>
<dbReference type="GO" id="GO:0071111">
    <property type="term" value="F:cyclic-guanylate-specific phosphodiesterase activity"/>
    <property type="evidence" value="ECO:0007669"/>
    <property type="project" value="InterPro"/>
</dbReference>